<dbReference type="RefSeq" id="XP_047483360.1">
    <property type="nucleotide sequence ID" value="XM_047627404.1"/>
</dbReference>
<dbReference type="RefSeq" id="XP_047483359.1">
    <property type="nucleotide sequence ID" value="XM_047627403.1"/>
</dbReference>
<dbReference type="SUPFAM" id="SSF48652">
    <property type="entry name" value="Tetraspanin"/>
    <property type="match status" value="1"/>
</dbReference>
<evidence type="ECO:0000256" key="5">
    <source>
        <dbReference type="ARBA" id="ARBA00023136"/>
    </source>
</evidence>
<dbReference type="RefSeq" id="XP_047483361.1">
    <property type="nucleotide sequence ID" value="XM_047627405.1"/>
</dbReference>
<comment type="similarity">
    <text evidence="2 6">Belongs to the tetraspanin (TM4SF) family.</text>
</comment>
<evidence type="ECO:0000256" key="3">
    <source>
        <dbReference type="ARBA" id="ARBA00022692"/>
    </source>
</evidence>
<dbReference type="InterPro" id="IPR008952">
    <property type="entry name" value="Tetraspanin_EC2_sf"/>
</dbReference>
<dbReference type="KEGG" id="pchn:125035176"/>
<dbReference type="PRINTS" id="PR00259">
    <property type="entry name" value="TMFOUR"/>
</dbReference>
<comment type="subcellular location">
    <subcellularLocation>
        <location evidence="1 6">Membrane</location>
        <topology evidence="1 6">Multi-pass membrane protein</topology>
    </subcellularLocation>
</comment>
<dbReference type="Pfam" id="PF00335">
    <property type="entry name" value="Tetraspanin"/>
    <property type="match status" value="1"/>
</dbReference>
<dbReference type="InterPro" id="IPR000301">
    <property type="entry name" value="Tetraspanin_animals"/>
</dbReference>
<dbReference type="CDD" id="cd03127">
    <property type="entry name" value="tetraspanin_LEL"/>
    <property type="match status" value="1"/>
</dbReference>
<dbReference type="PANTHER" id="PTHR19282:SF534">
    <property type="entry name" value="TETRASPANIN FAMILY-RELATED"/>
    <property type="match status" value="1"/>
</dbReference>
<dbReference type="GeneID" id="125035176"/>
<dbReference type="PANTHER" id="PTHR19282">
    <property type="entry name" value="TETRASPANIN"/>
    <property type="match status" value="1"/>
</dbReference>
<keyword evidence="3 6" id="KW-0812">Transmembrane</keyword>
<dbReference type="OrthoDB" id="6366642at2759"/>
<evidence type="ECO:0000313" key="7">
    <source>
        <dbReference type="EMBL" id="ABM92445.1"/>
    </source>
</evidence>
<sequence length="239" mass="25677">MGFFSKFALFVLNFIVFGVGVATVVLASIFISKNGEYGSLLASGTFTLPICILIAGLCILLLGFFGCCGALKENACMLQTYATIVLLLFIAEVVLAILIFVYTDEAEEIVTKGMDKVFNEYGQQDEALTKSLDLAQQKLHCCGVDGYKDWLNYTFGNGTGNVAMGCCIEQTENCYAGVAYEPEETAKQTIYIQGCYQAVKDDLQNVVVALGVTTLILGLVQLASISCACGLAKNSRGYA</sequence>
<dbReference type="Gene3D" id="1.10.1450.10">
    <property type="entry name" value="Tetraspanin"/>
    <property type="match status" value="1"/>
</dbReference>
<dbReference type="InterPro" id="IPR018499">
    <property type="entry name" value="Tetraspanin/Peripherin"/>
</dbReference>
<dbReference type="PROSITE" id="PS00421">
    <property type="entry name" value="TM4_1"/>
    <property type="match status" value="1"/>
</dbReference>
<feature type="transmembrane region" description="Helical" evidence="6">
    <location>
        <begin position="206"/>
        <end position="232"/>
    </location>
</feature>
<evidence type="ECO:0000256" key="6">
    <source>
        <dbReference type="RuleBase" id="RU361218"/>
    </source>
</evidence>
<dbReference type="InterPro" id="IPR018503">
    <property type="entry name" value="Tetraspanin_CS"/>
</dbReference>
<evidence type="ECO:0000256" key="1">
    <source>
        <dbReference type="ARBA" id="ARBA00004141"/>
    </source>
</evidence>
<proteinExistence type="evidence at transcript level"/>
<protein>
    <recommendedName>
        <fullName evidence="6">Tetraspanin</fullName>
    </recommendedName>
</protein>
<keyword evidence="5 6" id="KW-0472">Membrane</keyword>
<feature type="transmembrane region" description="Helical" evidence="6">
    <location>
        <begin position="7"/>
        <end position="31"/>
    </location>
</feature>
<dbReference type="EMBL" id="EF032649">
    <property type="protein sequence ID" value="ABM92445.1"/>
    <property type="molecule type" value="mRNA"/>
</dbReference>
<reference evidence="7" key="1">
    <citation type="submission" date="2006-10" db="EMBL/GenBank/DDBJ databases">
        <title>Molecular cloning and expression analysis of three tetraspanins from Chinese shrimp, Fenneropenaeus chinensis.</title>
        <authorList>
            <person name="Wang B."/>
            <person name="Li F.H."/>
            <person name="Yan H."/>
            <person name="Xiang J.H."/>
        </authorList>
    </citation>
    <scope>NUCLEOTIDE SEQUENCE</scope>
</reference>
<dbReference type="PIRSF" id="PIRSF002419">
    <property type="entry name" value="Tetraspanin"/>
    <property type="match status" value="1"/>
</dbReference>
<evidence type="ECO:0000256" key="2">
    <source>
        <dbReference type="ARBA" id="ARBA00006840"/>
    </source>
</evidence>
<name>D2CGA8_PENCE</name>
<feature type="transmembrane region" description="Helical" evidence="6">
    <location>
        <begin position="46"/>
        <end position="68"/>
    </location>
</feature>
<dbReference type="AlphaFoldDB" id="D2CGA8"/>
<accession>D2CGA8</accession>
<feature type="transmembrane region" description="Helical" evidence="6">
    <location>
        <begin position="80"/>
        <end position="102"/>
    </location>
</feature>
<dbReference type="GO" id="GO:0005886">
    <property type="term" value="C:plasma membrane"/>
    <property type="evidence" value="ECO:0007669"/>
    <property type="project" value="TreeGrafter"/>
</dbReference>
<keyword evidence="4 6" id="KW-1133">Transmembrane helix</keyword>
<evidence type="ECO:0000256" key="4">
    <source>
        <dbReference type="ARBA" id="ARBA00022989"/>
    </source>
</evidence>
<organism evidence="7">
    <name type="scientific">Penaeus chinensis</name>
    <name type="common">Fleshy prawn</name>
    <name type="synonym">Fenneropenaeus chinensis</name>
    <dbReference type="NCBI Taxonomy" id="139456"/>
    <lineage>
        <taxon>Eukaryota</taxon>
        <taxon>Metazoa</taxon>
        <taxon>Ecdysozoa</taxon>
        <taxon>Arthropoda</taxon>
        <taxon>Crustacea</taxon>
        <taxon>Multicrustacea</taxon>
        <taxon>Malacostraca</taxon>
        <taxon>Eumalacostraca</taxon>
        <taxon>Eucarida</taxon>
        <taxon>Decapoda</taxon>
        <taxon>Dendrobranchiata</taxon>
        <taxon>Penaeoidea</taxon>
        <taxon>Penaeidae</taxon>
        <taxon>Penaeus</taxon>
    </lineage>
</organism>